<feature type="chain" id="PRO_5040975528" evidence="2">
    <location>
        <begin position="27"/>
        <end position="287"/>
    </location>
</feature>
<keyword evidence="2" id="KW-0732">Signal</keyword>
<evidence type="ECO:0000256" key="1">
    <source>
        <dbReference type="SAM" id="MobiDB-lite"/>
    </source>
</evidence>
<dbReference type="GO" id="GO:0016603">
    <property type="term" value="F:glutaminyl-peptide cyclotransferase activity"/>
    <property type="evidence" value="ECO:0007669"/>
    <property type="project" value="InterPro"/>
</dbReference>
<feature type="compositionally biased region" description="Low complexity" evidence="1">
    <location>
        <begin position="27"/>
        <end position="45"/>
    </location>
</feature>
<dbReference type="PANTHER" id="PTHR31270">
    <property type="entry name" value="GLUTAMINYL-PEPTIDE CYCLOTRANSFERASE"/>
    <property type="match status" value="1"/>
</dbReference>
<dbReference type="AlphaFoldDB" id="A0A9X1F355"/>
<dbReference type="PANTHER" id="PTHR31270:SF1">
    <property type="entry name" value="GLUTAMINYL-PEPTIDE CYCLOTRANSFERASE"/>
    <property type="match status" value="1"/>
</dbReference>
<name>A0A9X1F355_9SPHN</name>
<feature type="region of interest" description="Disordered" evidence="1">
    <location>
        <begin position="27"/>
        <end position="49"/>
    </location>
</feature>
<protein>
    <submittedName>
        <fullName evidence="3">Glutaminyl-peptide cyclotransferase</fullName>
    </submittedName>
</protein>
<reference evidence="3" key="1">
    <citation type="submission" date="2021-04" db="EMBL/GenBank/DDBJ databases">
        <authorList>
            <person name="Pira H."/>
            <person name="Risdian C."/>
            <person name="Wink J."/>
        </authorList>
    </citation>
    <scope>NUCLEOTIDE SEQUENCE</scope>
    <source>
        <strain evidence="3">WH158</strain>
    </source>
</reference>
<gene>
    <name evidence="3" type="ORF">KCG46_07555</name>
</gene>
<dbReference type="EMBL" id="JAGSPC010000001">
    <property type="protein sequence ID" value="MBV7259425.1"/>
    <property type="molecule type" value="Genomic_DNA"/>
</dbReference>
<dbReference type="InterPro" id="IPR007788">
    <property type="entry name" value="QCT"/>
</dbReference>
<evidence type="ECO:0000313" key="3">
    <source>
        <dbReference type="EMBL" id="MBV7259425.1"/>
    </source>
</evidence>
<organism evidence="3 4">
    <name type="scientific">Erythrobacter crassostreae</name>
    <dbReference type="NCBI Taxonomy" id="2828328"/>
    <lineage>
        <taxon>Bacteria</taxon>
        <taxon>Pseudomonadati</taxon>
        <taxon>Pseudomonadota</taxon>
        <taxon>Alphaproteobacteria</taxon>
        <taxon>Sphingomonadales</taxon>
        <taxon>Erythrobacteraceae</taxon>
        <taxon>Erythrobacter/Porphyrobacter group</taxon>
        <taxon>Erythrobacter</taxon>
    </lineage>
</organism>
<comment type="caution">
    <text evidence="3">The sequence shown here is derived from an EMBL/GenBank/DDBJ whole genome shotgun (WGS) entry which is preliminary data.</text>
</comment>
<dbReference type="Pfam" id="PF05096">
    <property type="entry name" value="Glu_cyclase_2"/>
    <property type="match status" value="1"/>
</dbReference>
<dbReference type="Proteomes" id="UP001138681">
    <property type="component" value="Unassembled WGS sequence"/>
</dbReference>
<keyword evidence="4" id="KW-1185">Reference proteome</keyword>
<accession>A0A9X1F355</accession>
<proteinExistence type="predicted"/>
<evidence type="ECO:0000313" key="4">
    <source>
        <dbReference type="Proteomes" id="UP001138681"/>
    </source>
</evidence>
<sequence>MRLKLQFWAILAACTLSAFGEQPSNAQVQEQSAAESQQQAQTTEEPAYPGPVVYQPKVVARYPHDPAAFTQGLLWHSGALYESTGRVGQSDVRKVDLETGKILARRPIPADQFGEGIAIWDDEFISLTWQAGAIHRWSMADLSLIASTDRFPFEGWGITTVEDGLIFSDGSANLRVIDPENYGVERTIPVTLNSRPLSQLNELEMIDGLVFANIWQTPYIVAIDPADGVVRKLIDFRTVINEVQATEFGAVLNGIAWDAENRRLFVTGKLWPTLFEVELIKTDARIR</sequence>
<evidence type="ECO:0000256" key="2">
    <source>
        <dbReference type="SAM" id="SignalP"/>
    </source>
</evidence>
<feature type="signal peptide" evidence="2">
    <location>
        <begin position="1"/>
        <end position="26"/>
    </location>
</feature>